<dbReference type="EMBL" id="FRAG01000081">
    <property type="protein sequence ID" value="SHK52492.1"/>
    <property type="molecule type" value="Genomic_DNA"/>
</dbReference>
<keyword evidence="1" id="KW-0472">Membrane</keyword>
<evidence type="ECO:0000313" key="2">
    <source>
        <dbReference type="EMBL" id="SHK52492.1"/>
    </source>
</evidence>
<keyword evidence="1" id="KW-1133">Transmembrane helix</keyword>
<feature type="transmembrane region" description="Helical" evidence="1">
    <location>
        <begin position="12"/>
        <end position="32"/>
    </location>
</feature>
<proteinExistence type="predicted"/>
<sequence length="73" mass="8570">MNKNNLFSHLYIIIGFSLLTVTIISGQFLSIYKYSISLSGVYNVWNIYPVFVWIPPLALIFLGFRERFYSKNK</sequence>
<protein>
    <submittedName>
        <fullName evidence="2">Uncharacterized protein</fullName>
    </submittedName>
</protein>
<dbReference type="Proteomes" id="UP000184465">
    <property type="component" value="Unassembled WGS sequence"/>
</dbReference>
<name>A0A1M6T613_PARC5</name>
<accession>A0A1M6T613</accession>
<feature type="transmembrane region" description="Helical" evidence="1">
    <location>
        <begin position="44"/>
        <end position="64"/>
    </location>
</feature>
<dbReference type="RefSeq" id="WP_073153202.1">
    <property type="nucleotide sequence ID" value="NZ_FRAG01000081.1"/>
</dbReference>
<keyword evidence="3" id="KW-1185">Reference proteome</keyword>
<keyword evidence="1" id="KW-0812">Transmembrane</keyword>
<evidence type="ECO:0000313" key="3">
    <source>
        <dbReference type="Proteomes" id="UP000184465"/>
    </source>
</evidence>
<dbReference type="AlphaFoldDB" id="A0A1M6T613"/>
<organism evidence="2 3">
    <name type="scientific">Paramaledivibacter caminithermalis (strain DSM 15212 / CIP 107654 / DViRD3)</name>
    <name type="common">Clostridium caminithermale</name>
    <dbReference type="NCBI Taxonomy" id="1121301"/>
    <lineage>
        <taxon>Bacteria</taxon>
        <taxon>Bacillati</taxon>
        <taxon>Bacillota</taxon>
        <taxon>Clostridia</taxon>
        <taxon>Peptostreptococcales</taxon>
        <taxon>Caminicellaceae</taxon>
        <taxon>Paramaledivibacter</taxon>
    </lineage>
</organism>
<gene>
    <name evidence="2" type="ORF">SAMN02745912_03575</name>
</gene>
<reference evidence="3" key="1">
    <citation type="submission" date="2016-11" db="EMBL/GenBank/DDBJ databases">
        <authorList>
            <person name="Varghese N."/>
            <person name="Submissions S."/>
        </authorList>
    </citation>
    <scope>NUCLEOTIDE SEQUENCE [LARGE SCALE GENOMIC DNA]</scope>
    <source>
        <strain evidence="3">DSM 15212 / CIP 107654 / DViRD3</strain>
    </source>
</reference>
<evidence type="ECO:0000256" key="1">
    <source>
        <dbReference type="SAM" id="Phobius"/>
    </source>
</evidence>